<evidence type="ECO:0000259" key="1">
    <source>
        <dbReference type="PROSITE" id="PS51459"/>
    </source>
</evidence>
<accession>A0AAU6Q775</accession>
<evidence type="ECO:0000313" key="2">
    <source>
        <dbReference type="EMBL" id="WYF46486.1"/>
    </source>
</evidence>
<dbReference type="PROSITE" id="PS51459">
    <property type="entry name" value="FIDO"/>
    <property type="match status" value="1"/>
</dbReference>
<reference evidence="2" key="1">
    <citation type="submission" date="2024-03" db="EMBL/GenBank/DDBJ databases">
        <title>Deinococcus weizhi sp. nov., isolated from human skin.</title>
        <authorList>
            <person name="Wei Z."/>
            <person name="Tian F."/>
            <person name="Yang C."/>
            <person name="Xin L.T."/>
            <person name="Wen Z.J."/>
            <person name="Lan K.C."/>
            <person name="Yu L."/>
            <person name="Zhe W."/>
            <person name="Dan F.D."/>
            <person name="Jun W."/>
            <person name="Rui Z."/>
            <person name="Yong X.J."/>
            <person name="Ting Y."/>
            <person name="Wei X."/>
            <person name="Xu Z.G."/>
            <person name="Xin Z."/>
            <person name="Dong F.G."/>
            <person name="Ni X.M."/>
            <person name="Zheng M.G."/>
            <person name="Chun Y."/>
            <person name="Qian W.X."/>
        </authorList>
    </citation>
    <scope>NUCLEOTIDE SEQUENCE</scope>
    <source>
        <strain evidence="2">VB142</strain>
    </source>
</reference>
<dbReference type="PANTHER" id="PTHR39426">
    <property type="entry name" value="HOMOLOGY TO DEATH-ON-CURING PROTEIN OF PHAGE P1"/>
    <property type="match status" value="1"/>
</dbReference>
<dbReference type="PANTHER" id="PTHR39426:SF1">
    <property type="entry name" value="HOMOLOGY TO DEATH-ON-CURING PROTEIN OF PHAGE P1"/>
    <property type="match status" value="1"/>
</dbReference>
<dbReference type="RefSeq" id="WP_339097954.1">
    <property type="nucleotide sequence ID" value="NZ_CP149783.1"/>
</dbReference>
<protein>
    <submittedName>
        <fullName evidence="2">Type II toxin-antitoxin system death-on-curing family toxin</fullName>
    </submittedName>
</protein>
<dbReference type="EMBL" id="CP149783">
    <property type="protein sequence ID" value="WYF46486.1"/>
    <property type="molecule type" value="Genomic_DNA"/>
</dbReference>
<dbReference type="PIRSF" id="PIRSF018297">
    <property type="entry name" value="Doc"/>
    <property type="match status" value="1"/>
</dbReference>
<dbReference type="InterPro" id="IPR053737">
    <property type="entry name" value="Type_II_TA_Toxin"/>
</dbReference>
<dbReference type="InterPro" id="IPR003812">
    <property type="entry name" value="Fido"/>
</dbReference>
<gene>
    <name evidence="2" type="ORF">WDJ50_15650</name>
</gene>
<dbReference type="Pfam" id="PF02661">
    <property type="entry name" value="Fic"/>
    <property type="match status" value="1"/>
</dbReference>
<dbReference type="Gene3D" id="1.20.120.1870">
    <property type="entry name" value="Fic/DOC protein, Fido domain"/>
    <property type="match status" value="1"/>
</dbReference>
<feature type="domain" description="Fido" evidence="1">
    <location>
        <begin position="14"/>
        <end position="132"/>
    </location>
</feature>
<sequence length="135" mass="14918">MTTFSGGWLMPEGLSREEVEALHDAQIERYGGSPGLRDAGLLESALAQPVQELFGQLRYPTVPAQAAAYLYYLSRAHAFVDANKRTSLGCALVWLALHDLRLNLSHEELFDLTLAVAQGQLSLEETIARFENAAW</sequence>
<dbReference type="GO" id="GO:0016301">
    <property type="term" value="F:kinase activity"/>
    <property type="evidence" value="ECO:0007669"/>
    <property type="project" value="InterPro"/>
</dbReference>
<dbReference type="InterPro" id="IPR006440">
    <property type="entry name" value="Doc"/>
</dbReference>
<proteinExistence type="predicted"/>
<dbReference type="AlphaFoldDB" id="A0AAU6Q775"/>
<name>A0AAU6Q775_9DEIO</name>
<organism evidence="2">
    <name type="scientific">Deinococcus sp. VB142</name>
    <dbReference type="NCBI Taxonomy" id="3112952"/>
    <lineage>
        <taxon>Bacteria</taxon>
        <taxon>Thermotogati</taxon>
        <taxon>Deinococcota</taxon>
        <taxon>Deinococci</taxon>
        <taxon>Deinococcales</taxon>
        <taxon>Deinococcaceae</taxon>
        <taxon>Deinococcus</taxon>
    </lineage>
</organism>
<dbReference type="NCBIfam" id="TIGR01550">
    <property type="entry name" value="DOC_P1"/>
    <property type="match status" value="1"/>
</dbReference>